<dbReference type="EMBL" id="JAFBBZ010000001">
    <property type="protein sequence ID" value="MBM7508894.1"/>
    <property type="molecule type" value="Genomic_DNA"/>
</dbReference>
<feature type="transmembrane region" description="Helical" evidence="2">
    <location>
        <begin position="61"/>
        <end position="86"/>
    </location>
</feature>
<evidence type="ECO:0000256" key="2">
    <source>
        <dbReference type="SAM" id="Phobius"/>
    </source>
</evidence>
<keyword evidence="2" id="KW-1133">Transmembrane helix</keyword>
<feature type="region of interest" description="Disordered" evidence="1">
    <location>
        <begin position="1"/>
        <end position="28"/>
    </location>
</feature>
<evidence type="ECO:0008006" key="5">
    <source>
        <dbReference type="Google" id="ProtNLM"/>
    </source>
</evidence>
<feature type="transmembrane region" description="Helical" evidence="2">
    <location>
        <begin position="30"/>
        <end position="49"/>
    </location>
</feature>
<dbReference type="Proteomes" id="UP000732378">
    <property type="component" value="Unassembled WGS sequence"/>
</dbReference>
<reference evidence="3 4" key="1">
    <citation type="submission" date="2021-01" db="EMBL/GenBank/DDBJ databases">
        <title>Sequencing the genomes of 1000 actinobacteria strains.</title>
        <authorList>
            <person name="Klenk H.-P."/>
        </authorList>
    </citation>
    <scope>NUCLEOTIDE SEQUENCE [LARGE SCALE GENOMIC DNA]</scope>
    <source>
        <strain evidence="3 4">DSM 18239</strain>
    </source>
</reference>
<dbReference type="RefSeq" id="WP_193668616.1">
    <property type="nucleotide sequence ID" value="NZ_JACDTV010000005.1"/>
</dbReference>
<keyword evidence="2" id="KW-0472">Membrane</keyword>
<name>A0ABS2MCG8_9ACTN</name>
<protein>
    <recommendedName>
        <fullName evidence="5">DUF2530 domain-containing protein</fullName>
    </recommendedName>
</protein>
<gene>
    <name evidence="3" type="ORF">JOE61_002708</name>
</gene>
<comment type="caution">
    <text evidence="3">The sequence shown here is derived from an EMBL/GenBank/DDBJ whole genome shotgun (WGS) entry which is preliminary data.</text>
</comment>
<evidence type="ECO:0000313" key="3">
    <source>
        <dbReference type="EMBL" id="MBM7508894.1"/>
    </source>
</evidence>
<evidence type="ECO:0000313" key="4">
    <source>
        <dbReference type="Proteomes" id="UP000732378"/>
    </source>
</evidence>
<organism evidence="3 4">
    <name type="scientific">Nocardioides salarius</name>
    <dbReference type="NCBI Taxonomy" id="374513"/>
    <lineage>
        <taxon>Bacteria</taxon>
        <taxon>Bacillati</taxon>
        <taxon>Actinomycetota</taxon>
        <taxon>Actinomycetes</taxon>
        <taxon>Propionibacteriales</taxon>
        <taxon>Nocardioidaceae</taxon>
        <taxon>Nocardioides</taxon>
    </lineage>
</organism>
<keyword evidence="4" id="KW-1185">Reference proteome</keyword>
<sequence length="98" mass="9735">MPPAASICPTCGDGGSVGDASPGPDEPSGGWAWIVVGLVVTTAGLITGIDSTEPPSGRALVSLVVVVLGLVLLGIGVVAQGVLVGLRRWQHESGRPAR</sequence>
<accession>A0ABS2MCG8</accession>
<keyword evidence="2" id="KW-0812">Transmembrane</keyword>
<proteinExistence type="predicted"/>
<evidence type="ECO:0000256" key="1">
    <source>
        <dbReference type="SAM" id="MobiDB-lite"/>
    </source>
</evidence>